<feature type="chain" id="PRO_5046010684" description="Tetratricopeptide repeat protein" evidence="1">
    <location>
        <begin position="23"/>
        <end position="317"/>
    </location>
</feature>
<accession>A0ABX0QB83</accession>
<evidence type="ECO:0000313" key="2">
    <source>
        <dbReference type="EMBL" id="NID09580.1"/>
    </source>
</evidence>
<dbReference type="PROSITE" id="PS51257">
    <property type="entry name" value="PROKAR_LIPOPROTEIN"/>
    <property type="match status" value="1"/>
</dbReference>
<evidence type="ECO:0000313" key="3">
    <source>
        <dbReference type="Proteomes" id="UP000606008"/>
    </source>
</evidence>
<proteinExistence type="predicted"/>
<keyword evidence="3" id="KW-1185">Reference proteome</keyword>
<dbReference type="Pfam" id="PF20329">
    <property type="entry name" value="DUF6624"/>
    <property type="match status" value="1"/>
</dbReference>
<organism evidence="2 3">
    <name type="scientific">Fibrivirga algicola</name>
    <dbReference type="NCBI Taxonomy" id="2950420"/>
    <lineage>
        <taxon>Bacteria</taxon>
        <taxon>Pseudomonadati</taxon>
        <taxon>Bacteroidota</taxon>
        <taxon>Cytophagia</taxon>
        <taxon>Cytophagales</taxon>
        <taxon>Spirosomataceae</taxon>
        <taxon>Fibrivirga</taxon>
    </lineage>
</organism>
<reference evidence="3" key="2">
    <citation type="submission" date="2023-07" db="EMBL/GenBank/DDBJ databases">
        <authorList>
            <person name="Jung D.-H."/>
        </authorList>
    </citation>
    <scope>NUCLEOTIDE SEQUENCE [LARGE SCALE GENOMIC DNA]</scope>
    <source>
        <strain evidence="3">JA-25</strain>
    </source>
</reference>
<protein>
    <recommendedName>
        <fullName evidence="4">Tetratricopeptide repeat protein</fullName>
    </recommendedName>
</protein>
<evidence type="ECO:0008006" key="4">
    <source>
        <dbReference type="Google" id="ProtNLM"/>
    </source>
</evidence>
<dbReference type="EMBL" id="WAEL01000001">
    <property type="protein sequence ID" value="NID09580.1"/>
    <property type="molecule type" value="Genomic_DNA"/>
</dbReference>
<feature type="signal peptide" evidence="1">
    <location>
        <begin position="1"/>
        <end position="22"/>
    </location>
</feature>
<name>A0ABX0QB83_9BACT</name>
<dbReference type="InterPro" id="IPR046732">
    <property type="entry name" value="DUF6624"/>
</dbReference>
<sequence>MKTTLKVLVISLGMMYSCALMAQTSYATQDTTYIHAVEQGLDYLKKGECQLCLDAYRKALSISQKSALSTFRAAVCAYQCRLDTLAKTFIQQAIDIDYKIAEDVWFDSELAPEFDVVRSSRLNDYVTESFALKDEQLGLHVALKRELASIHAIDQEPRLALDSIVRIYGQSSKEWQHHWQQTHKTDSMNLVRIEQIIKQYGYPGKSLVGERQKNTAWLVIQHSPLSKQEKYLSLIQRAANAGETEKSNLALLIDRIRMYKGRKQLYGSQIITAPDGSKFFHPIEDKASVNKRRAQVGLGLIEEYAKEFGVEYKPHNK</sequence>
<keyword evidence="1" id="KW-0732">Signal</keyword>
<dbReference type="RefSeq" id="WP_166691156.1">
    <property type="nucleotide sequence ID" value="NZ_WAEL01000001.1"/>
</dbReference>
<gene>
    <name evidence="2" type="ORF">F7231_05315</name>
</gene>
<reference evidence="3" key="1">
    <citation type="submission" date="2019-09" db="EMBL/GenBank/DDBJ databases">
        <authorList>
            <person name="Jung D.-H."/>
        </authorList>
    </citation>
    <scope>NUCLEOTIDE SEQUENCE [LARGE SCALE GENOMIC DNA]</scope>
    <source>
        <strain evidence="3">JA-25</strain>
    </source>
</reference>
<dbReference type="SUPFAM" id="SSF48452">
    <property type="entry name" value="TPR-like"/>
    <property type="match status" value="1"/>
</dbReference>
<evidence type="ECO:0000256" key="1">
    <source>
        <dbReference type="SAM" id="SignalP"/>
    </source>
</evidence>
<comment type="caution">
    <text evidence="2">The sequence shown here is derived from an EMBL/GenBank/DDBJ whole genome shotgun (WGS) entry which is preliminary data.</text>
</comment>
<dbReference type="Proteomes" id="UP000606008">
    <property type="component" value="Unassembled WGS sequence"/>
</dbReference>
<dbReference type="InterPro" id="IPR011990">
    <property type="entry name" value="TPR-like_helical_dom_sf"/>
</dbReference>